<dbReference type="InterPro" id="IPR006674">
    <property type="entry name" value="HD_domain"/>
</dbReference>
<evidence type="ECO:0000256" key="6">
    <source>
        <dbReference type="RuleBase" id="RU003330"/>
    </source>
</evidence>
<keyword evidence="5" id="KW-0378">Hydrolase</keyword>
<dbReference type="GO" id="GO:0006139">
    <property type="term" value="P:nucleobase-containing compound metabolic process"/>
    <property type="evidence" value="ECO:0007669"/>
    <property type="project" value="InterPro"/>
</dbReference>
<evidence type="ECO:0000259" key="7">
    <source>
        <dbReference type="Pfam" id="PF13023"/>
    </source>
</evidence>
<gene>
    <name evidence="8" type="ORF">FGG08_004381</name>
</gene>
<dbReference type="InterPro" id="IPR027417">
    <property type="entry name" value="P-loop_NTPase"/>
</dbReference>
<dbReference type="InterPro" id="IPR000850">
    <property type="entry name" value="Adenylat/UMP-CMP_kin"/>
</dbReference>
<keyword evidence="3" id="KW-0547">Nucleotide-binding</keyword>
<evidence type="ECO:0000313" key="8">
    <source>
        <dbReference type="EMBL" id="KAH0539083.1"/>
    </source>
</evidence>
<reference evidence="8" key="1">
    <citation type="submission" date="2021-03" db="EMBL/GenBank/DDBJ databases">
        <title>Comparative genomics and phylogenomic investigation of the class Geoglossomycetes provide insights into ecological specialization and systematics.</title>
        <authorList>
            <person name="Melie T."/>
            <person name="Pirro S."/>
            <person name="Miller A.N."/>
            <person name="Quandt A."/>
        </authorList>
    </citation>
    <scope>NUCLEOTIDE SEQUENCE</scope>
    <source>
        <strain evidence="8">GBOQ0MN5Z8</strain>
    </source>
</reference>
<sequence>MALIHTIGQTIIGDIAPSDDEKYKFERLAIKYIGCEARRISTSLADNLEAYWAEYEECTTKEAQLVRSVDSFECLMQALEYEKRSGGKHDLRDFVEMEANIVDPVIKEWAKVLSKEREAFWSQKEKDLLIVLVLGIASQKVQNISVNRTAGGPGVGKGTQCTRLAHEFAFEHISVGNILREERDRPASVFAEFLDESFKESVIIPAPLTVSLMVRKMGAAAAKGKKRFLIDGFPTSMDQLKEFELKVLSDGTEDEVYSVAAQALRDLIE</sequence>
<dbReference type="GO" id="GO:0005524">
    <property type="term" value="F:ATP binding"/>
    <property type="evidence" value="ECO:0007669"/>
    <property type="project" value="InterPro"/>
</dbReference>
<dbReference type="GO" id="GO:0019205">
    <property type="term" value="F:nucleobase-containing compound kinase activity"/>
    <property type="evidence" value="ECO:0007669"/>
    <property type="project" value="InterPro"/>
</dbReference>
<dbReference type="SUPFAM" id="SSF109604">
    <property type="entry name" value="HD-domain/PDEase-like"/>
    <property type="match status" value="1"/>
</dbReference>
<dbReference type="InterPro" id="IPR039356">
    <property type="entry name" value="YfbR/HDDC2"/>
</dbReference>
<evidence type="ECO:0000256" key="3">
    <source>
        <dbReference type="ARBA" id="ARBA00022741"/>
    </source>
</evidence>
<dbReference type="GO" id="GO:0002953">
    <property type="term" value="F:5'-deoxynucleotidase activity"/>
    <property type="evidence" value="ECO:0007669"/>
    <property type="project" value="InterPro"/>
</dbReference>
<dbReference type="OrthoDB" id="442176at2759"/>
<feature type="domain" description="HD" evidence="7">
    <location>
        <begin position="1"/>
        <end position="103"/>
    </location>
</feature>
<name>A0A9P8KZM4_9PEZI</name>
<dbReference type="GO" id="GO:0046872">
    <property type="term" value="F:metal ion binding"/>
    <property type="evidence" value="ECO:0007669"/>
    <property type="project" value="UniProtKB-KW"/>
</dbReference>
<dbReference type="PRINTS" id="PR00094">
    <property type="entry name" value="ADENYLTKNASE"/>
</dbReference>
<evidence type="ECO:0000256" key="5">
    <source>
        <dbReference type="ARBA" id="ARBA00022801"/>
    </source>
</evidence>
<dbReference type="Pfam" id="PF00406">
    <property type="entry name" value="ADK"/>
    <property type="match status" value="1"/>
</dbReference>
<keyword evidence="2" id="KW-0479">Metal-binding</keyword>
<comment type="similarity">
    <text evidence="6">Belongs to the adenylate kinase family.</text>
</comment>
<comment type="caution">
    <text evidence="8">The sequence shown here is derived from an EMBL/GenBank/DDBJ whole genome shotgun (WGS) entry which is preliminary data.</text>
</comment>
<accession>A0A9P8KZM4</accession>
<protein>
    <recommendedName>
        <fullName evidence="7">HD domain-containing protein</fullName>
    </recommendedName>
</protein>
<keyword evidence="1 6" id="KW-0808">Transferase</keyword>
<dbReference type="PANTHER" id="PTHR11845">
    <property type="entry name" value="5'-DEOXYNUCLEOTIDASE HDDC2"/>
    <property type="match status" value="1"/>
</dbReference>
<dbReference type="SUPFAM" id="SSF52540">
    <property type="entry name" value="P-loop containing nucleoside triphosphate hydrolases"/>
    <property type="match status" value="1"/>
</dbReference>
<proteinExistence type="inferred from homology"/>
<keyword evidence="9" id="KW-1185">Reference proteome</keyword>
<evidence type="ECO:0000256" key="1">
    <source>
        <dbReference type="ARBA" id="ARBA00022679"/>
    </source>
</evidence>
<dbReference type="Pfam" id="PF13023">
    <property type="entry name" value="HD_3"/>
    <property type="match status" value="1"/>
</dbReference>
<evidence type="ECO:0000256" key="4">
    <source>
        <dbReference type="ARBA" id="ARBA00022777"/>
    </source>
</evidence>
<dbReference type="AlphaFoldDB" id="A0A9P8KZM4"/>
<dbReference type="Proteomes" id="UP000698800">
    <property type="component" value="Unassembled WGS sequence"/>
</dbReference>
<dbReference type="Gene3D" id="1.10.3210.10">
    <property type="entry name" value="Hypothetical protein af1432"/>
    <property type="match status" value="1"/>
</dbReference>
<dbReference type="GO" id="GO:0005737">
    <property type="term" value="C:cytoplasm"/>
    <property type="evidence" value="ECO:0007669"/>
    <property type="project" value="TreeGrafter"/>
</dbReference>
<keyword evidence="4 6" id="KW-0418">Kinase</keyword>
<organism evidence="8 9">
    <name type="scientific">Glutinoglossum americanum</name>
    <dbReference type="NCBI Taxonomy" id="1670608"/>
    <lineage>
        <taxon>Eukaryota</taxon>
        <taxon>Fungi</taxon>
        <taxon>Dikarya</taxon>
        <taxon>Ascomycota</taxon>
        <taxon>Pezizomycotina</taxon>
        <taxon>Geoglossomycetes</taxon>
        <taxon>Geoglossales</taxon>
        <taxon>Geoglossaceae</taxon>
        <taxon>Glutinoglossum</taxon>
    </lineage>
</organism>
<evidence type="ECO:0000256" key="2">
    <source>
        <dbReference type="ARBA" id="ARBA00022723"/>
    </source>
</evidence>
<dbReference type="EMBL" id="JAGHQL010000087">
    <property type="protein sequence ID" value="KAH0539083.1"/>
    <property type="molecule type" value="Genomic_DNA"/>
</dbReference>
<dbReference type="Gene3D" id="3.40.50.300">
    <property type="entry name" value="P-loop containing nucleotide triphosphate hydrolases"/>
    <property type="match status" value="1"/>
</dbReference>
<evidence type="ECO:0000313" key="9">
    <source>
        <dbReference type="Proteomes" id="UP000698800"/>
    </source>
</evidence>
<dbReference type="PANTHER" id="PTHR11845:SF13">
    <property type="entry name" value="5'-DEOXYNUCLEOTIDASE HDDC2"/>
    <property type="match status" value="1"/>
</dbReference>